<feature type="domain" description="Glycosyl hydrolase family 81 C-terminal" evidence="11">
    <location>
        <begin position="400"/>
        <end position="747"/>
    </location>
</feature>
<reference evidence="12" key="1">
    <citation type="journal article" date="2021" name="Open Biol.">
        <title>Shared evolutionary footprints suggest mitochondrial oxidative damage underlies multiple complex I losses in fungi.</title>
        <authorList>
            <person name="Schikora-Tamarit M.A."/>
            <person name="Marcet-Houben M."/>
            <person name="Nosek J."/>
            <person name="Gabaldon T."/>
        </authorList>
    </citation>
    <scope>NUCLEOTIDE SEQUENCE</scope>
    <source>
        <strain evidence="12">CBS2887</strain>
    </source>
</reference>
<evidence type="ECO:0000256" key="7">
    <source>
        <dbReference type="ARBA" id="ARBA00023316"/>
    </source>
</evidence>
<evidence type="ECO:0000256" key="8">
    <source>
        <dbReference type="ARBA" id="ARBA00023326"/>
    </source>
</evidence>
<dbReference type="Pfam" id="PF03639">
    <property type="entry name" value="Glyco_hydro_81"/>
    <property type="match status" value="1"/>
</dbReference>
<dbReference type="GO" id="GO:0042973">
    <property type="term" value="F:glucan endo-1,3-beta-D-glucosidase activity"/>
    <property type="evidence" value="ECO:0007669"/>
    <property type="project" value="UniProtKB-EC"/>
</dbReference>
<dbReference type="InterPro" id="IPR040720">
    <property type="entry name" value="GH81_C"/>
</dbReference>
<keyword evidence="6" id="KW-0326">Glycosidase</keyword>
<dbReference type="InterPro" id="IPR040451">
    <property type="entry name" value="GH81_N"/>
</dbReference>
<evidence type="ECO:0000259" key="11">
    <source>
        <dbReference type="Pfam" id="PF17652"/>
    </source>
</evidence>
<keyword evidence="7" id="KW-0961">Cell wall biogenesis/degradation</keyword>
<name>A0A9P8PVQ4_WICPI</name>
<evidence type="ECO:0000256" key="1">
    <source>
        <dbReference type="ARBA" id="ARBA00000382"/>
    </source>
</evidence>
<proteinExistence type="inferred from homology"/>
<organism evidence="12 13">
    <name type="scientific">Wickerhamomyces pijperi</name>
    <name type="common">Yeast</name>
    <name type="synonym">Pichia pijperi</name>
    <dbReference type="NCBI Taxonomy" id="599730"/>
    <lineage>
        <taxon>Eukaryota</taxon>
        <taxon>Fungi</taxon>
        <taxon>Dikarya</taxon>
        <taxon>Ascomycota</taxon>
        <taxon>Saccharomycotina</taxon>
        <taxon>Saccharomycetes</taxon>
        <taxon>Phaffomycetales</taxon>
        <taxon>Wickerhamomycetaceae</taxon>
        <taxon>Wickerhamomyces</taxon>
    </lineage>
</organism>
<comment type="caution">
    <text evidence="12">The sequence shown here is derived from an EMBL/GenBank/DDBJ whole genome shotgun (WGS) entry which is preliminary data.</text>
</comment>
<keyword evidence="5" id="KW-0119">Carbohydrate metabolism</keyword>
<dbReference type="Pfam" id="PF17652">
    <property type="entry name" value="Glyco_hydro81C"/>
    <property type="match status" value="1"/>
</dbReference>
<keyword evidence="8" id="KW-0624">Polysaccharide degradation</keyword>
<comment type="catalytic activity">
    <reaction evidence="1">
        <text>Hydrolysis of (1-&gt;3)-beta-D-glucosidic linkages in (1-&gt;3)-beta-D-glucans.</text>
        <dbReference type="EC" id="3.2.1.39"/>
    </reaction>
</comment>
<dbReference type="FunFam" id="2.70.98.30:FF:000006">
    <property type="entry name" value="Endo-1,3-beta-glucanase Engl1"/>
    <property type="match status" value="1"/>
</dbReference>
<dbReference type="Gene3D" id="1.20.5.420">
    <property type="entry name" value="Immunoglobulin FC, subunit C"/>
    <property type="match status" value="1"/>
</dbReference>
<dbReference type="EMBL" id="JAEUBG010005116">
    <property type="protein sequence ID" value="KAH3678264.1"/>
    <property type="molecule type" value="Genomic_DNA"/>
</dbReference>
<dbReference type="GO" id="GO:0052861">
    <property type="term" value="F:endo-1,3(4)-beta-glucanase activity"/>
    <property type="evidence" value="ECO:0007669"/>
    <property type="project" value="InterPro"/>
</dbReference>
<dbReference type="OrthoDB" id="4473401at2759"/>
<gene>
    <name evidence="12" type="ORF">WICPIJ_008866</name>
</gene>
<evidence type="ECO:0000313" key="12">
    <source>
        <dbReference type="EMBL" id="KAH3678264.1"/>
    </source>
</evidence>
<evidence type="ECO:0000256" key="9">
    <source>
        <dbReference type="SAM" id="MobiDB-lite"/>
    </source>
</evidence>
<evidence type="ECO:0000256" key="6">
    <source>
        <dbReference type="ARBA" id="ARBA00023295"/>
    </source>
</evidence>
<evidence type="ECO:0000259" key="10">
    <source>
        <dbReference type="Pfam" id="PF03639"/>
    </source>
</evidence>
<dbReference type="InterPro" id="IPR005200">
    <property type="entry name" value="Endo-beta-glucanase"/>
</dbReference>
<protein>
    <recommendedName>
        <fullName evidence="3">glucan endo-1,3-beta-D-glucosidase</fullName>
        <ecNumber evidence="3">3.2.1.39</ecNumber>
    </recommendedName>
</protein>
<dbReference type="PANTHER" id="PTHR31983">
    <property type="entry name" value="ENDO-1,3(4)-BETA-GLUCANASE 1"/>
    <property type="match status" value="1"/>
</dbReference>
<evidence type="ECO:0000256" key="2">
    <source>
        <dbReference type="ARBA" id="ARBA00010730"/>
    </source>
</evidence>
<evidence type="ECO:0000256" key="3">
    <source>
        <dbReference type="ARBA" id="ARBA00012780"/>
    </source>
</evidence>
<dbReference type="FunFam" id="1.10.287.1170:FF:000001">
    <property type="entry name" value="Endo-1,3-beta-glucanase Engl1"/>
    <property type="match status" value="1"/>
</dbReference>
<dbReference type="GO" id="GO:0000272">
    <property type="term" value="P:polysaccharide catabolic process"/>
    <property type="evidence" value="ECO:0007669"/>
    <property type="project" value="UniProtKB-KW"/>
</dbReference>
<dbReference type="Proteomes" id="UP000774326">
    <property type="component" value="Unassembled WGS sequence"/>
</dbReference>
<reference evidence="12" key="2">
    <citation type="submission" date="2021-01" db="EMBL/GenBank/DDBJ databases">
        <authorList>
            <person name="Schikora-Tamarit M.A."/>
        </authorList>
    </citation>
    <scope>NUCLEOTIDE SEQUENCE</scope>
    <source>
        <strain evidence="12">CBS2887</strain>
    </source>
</reference>
<feature type="region of interest" description="Disordered" evidence="9">
    <location>
        <begin position="1"/>
        <end position="20"/>
    </location>
</feature>
<dbReference type="PANTHER" id="PTHR31983:SF0">
    <property type="entry name" value="GLUCAN ENDO-1,3-BETA-D-GLUCOSIDASE 2"/>
    <property type="match status" value="1"/>
</dbReference>
<dbReference type="GO" id="GO:0071555">
    <property type="term" value="P:cell wall organization"/>
    <property type="evidence" value="ECO:0007669"/>
    <property type="project" value="UniProtKB-KW"/>
</dbReference>
<keyword evidence="4" id="KW-0378">Hydrolase</keyword>
<dbReference type="AlphaFoldDB" id="A0A9P8PVQ4"/>
<evidence type="ECO:0000256" key="5">
    <source>
        <dbReference type="ARBA" id="ARBA00023277"/>
    </source>
</evidence>
<keyword evidence="13" id="KW-1185">Reference proteome</keyword>
<dbReference type="Gene3D" id="1.10.287.1170">
    <property type="entry name" value="glycoside hydrolase family 81 endo-[beta] glucanase"/>
    <property type="match status" value="1"/>
</dbReference>
<comment type="similarity">
    <text evidence="2">Belongs to the glycosyl hydrolase 81 family.</text>
</comment>
<dbReference type="GO" id="GO:0009986">
    <property type="term" value="C:cell surface"/>
    <property type="evidence" value="ECO:0007669"/>
    <property type="project" value="TreeGrafter"/>
</dbReference>
<evidence type="ECO:0000256" key="4">
    <source>
        <dbReference type="ARBA" id="ARBA00022801"/>
    </source>
</evidence>
<evidence type="ECO:0000313" key="13">
    <source>
        <dbReference type="Proteomes" id="UP000774326"/>
    </source>
</evidence>
<dbReference type="Gene3D" id="2.70.98.30">
    <property type="entry name" value="Golgi alpha-mannosidase II, domain 4"/>
    <property type="match status" value="1"/>
</dbReference>
<sequence length="757" mass="82454">MPTPQEMWTHNKSTTASSQHLTSNQTFGINNLISKFSKMSTQEQQQPLAAEQQDVHATDIFSNSISTDAPLSEFARTTHPVSIPSTVVTESKPIGTNKFYGNFLLGTQTLPTWTHPYSIWFSLDSGYEGLAVEQALASSRVFGPDGTTPPEYFFSPTGIKQLVLGSSDFDSSTTVGLQNVKHMSTDVLVKSSSAGYILAPTVQGQGFITAIYYNLIPKITSAVGFTSITGDTSPRSGINKYKIVLADGRTWLLYITIPSGQSLSVALKDGNTIVTSNSVNGAVFQICADDNSSVFDQAAGAYPTRANLTGSVSDSTGTYSINYSVAGGSNSGTTVMYALPHHVDSFTSDMSSQKTSVTMATTTKGVATAYLTNAFNFSLTVPSFISFAPYSAISGASVNYSSSVLSSIKTAATSEVQDDVYSDSNVDSMYTSGKILAKYAWILYVTHYVLGDDSLTNILLPKVKASIERFANNTQQVPLSYDQTWKGVLSTADSSGDYGNSYYNDHHFHYGYHIIAAAITCYVDSALGGSWINTVKPWVQDLVRDIATPSDDDTYFPAFRSFDWYNGHSWAKGLFVSGDGKDQESSSEDYNAWYGVRLWAQVIGDTSLEQRSLLQLGIEQHSLNHYYLYADSNTTEPSNFIANKVAGILFENKIDHTTYFGTELQYIQMIHAIPITSFSSFIRSPTFVSEEWSQKLSAIADSVTDGWKGIMYLNLALTDPTTSYNFFNSSSFSNAYLDNGQSKTWSLTYSGAFASGV</sequence>
<feature type="domain" description="Glycosyl hydrolase family 81 N-terminal" evidence="10">
    <location>
        <begin position="79"/>
        <end position="391"/>
    </location>
</feature>
<dbReference type="PROSITE" id="PS52008">
    <property type="entry name" value="GH81"/>
    <property type="match status" value="1"/>
</dbReference>
<accession>A0A9P8PVQ4</accession>
<dbReference type="EC" id="3.2.1.39" evidence="3"/>